<dbReference type="EMBL" id="REGN01003970">
    <property type="protein sequence ID" value="RNA19845.1"/>
    <property type="molecule type" value="Genomic_DNA"/>
</dbReference>
<reference evidence="1 2" key="1">
    <citation type="journal article" date="2018" name="Sci. Rep.">
        <title>Genomic signatures of local adaptation to the degree of environmental predictability in rotifers.</title>
        <authorList>
            <person name="Franch-Gras L."/>
            <person name="Hahn C."/>
            <person name="Garcia-Roger E.M."/>
            <person name="Carmona M.J."/>
            <person name="Serra M."/>
            <person name="Gomez A."/>
        </authorList>
    </citation>
    <scope>NUCLEOTIDE SEQUENCE [LARGE SCALE GENOMIC DNA]</scope>
    <source>
        <strain evidence="1">HYR1</strain>
    </source>
</reference>
<dbReference type="AlphaFoldDB" id="A0A3M7R9D3"/>
<protein>
    <submittedName>
        <fullName evidence="1">Uncharacterized protein</fullName>
    </submittedName>
</protein>
<evidence type="ECO:0000313" key="2">
    <source>
        <dbReference type="Proteomes" id="UP000276133"/>
    </source>
</evidence>
<keyword evidence="2" id="KW-1185">Reference proteome</keyword>
<name>A0A3M7R9D3_BRAPC</name>
<organism evidence="1 2">
    <name type="scientific">Brachionus plicatilis</name>
    <name type="common">Marine rotifer</name>
    <name type="synonym">Brachionus muelleri</name>
    <dbReference type="NCBI Taxonomy" id="10195"/>
    <lineage>
        <taxon>Eukaryota</taxon>
        <taxon>Metazoa</taxon>
        <taxon>Spiralia</taxon>
        <taxon>Gnathifera</taxon>
        <taxon>Rotifera</taxon>
        <taxon>Eurotatoria</taxon>
        <taxon>Monogononta</taxon>
        <taxon>Pseudotrocha</taxon>
        <taxon>Ploima</taxon>
        <taxon>Brachionidae</taxon>
        <taxon>Brachionus</taxon>
    </lineage>
</organism>
<sequence length="84" mass="9771">MKIVDSCILSFCLDIIVRSSCKFKEKKIINCCSSHPSKRTEPKCGHKRIWILILKKIIPCCLKAPHQSFFYQYHNSSFKSHGQI</sequence>
<gene>
    <name evidence="1" type="ORF">BpHYR1_034996</name>
</gene>
<evidence type="ECO:0000313" key="1">
    <source>
        <dbReference type="EMBL" id="RNA19845.1"/>
    </source>
</evidence>
<comment type="caution">
    <text evidence="1">The sequence shown here is derived from an EMBL/GenBank/DDBJ whole genome shotgun (WGS) entry which is preliminary data.</text>
</comment>
<proteinExistence type="predicted"/>
<accession>A0A3M7R9D3</accession>
<dbReference type="Proteomes" id="UP000276133">
    <property type="component" value="Unassembled WGS sequence"/>
</dbReference>